<dbReference type="RefSeq" id="WP_210662887.1">
    <property type="nucleotide sequence ID" value="NZ_JAGKSP010000014.1"/>
</dbReference>
<feature type="transmembrane region" description="Helical" evidence="1">
    <location>
        <begin position="59"/>
        <end position="75"/>
    </location>
</feature>
<feature type="transmembrane region" description="Helical" evidence="1">
    <location>
        <begin position="21"/>
        <end position="39"/>
    </location>
</feature>
<proteinExistence type="predicted"/>
<accession>A0ABS5CJI7</accession>
<feature type="domain" description="DUF5658" evidence="2">
    <location>
        <begin position="22"/>
        <end position="107"/>
    </location>
</feature>
<evidence type="ECO:0000313" key="3">
    <source>
        <dbReference type="EMBL" id="MBP3966036.1"/>
    </source>
</evidence>
<name>A0ABS5CJI7_9BACL</name>
<reference evidence="3 4" key="1">
    <citation type="submission" date="2021-04" db="EMBL/GenBank/DDBJ databases">
        <title>Paenibacillus sp. DLE-14 whole genome sequence.</title>
        <authorList>
            <person name="Ham Y.J."/>
        </authorList>
    </citation>
    <scope>NUCLEOTIDE SEQUENCE [LARGE SCALE GENOMIC DNA]</scope>
    <source>
        <strain evidence="3 4">DLE-14</strain>
    </source>
</reference>
<sequence>MPARAKAAIRSLRPGKSTLKWLVVLSFFDAFATDMGIRLRAIHEANPFAAYLYETDPTVFYAYKIILPLLLYFLIQNVSETSFLKKWILIVTLIYGLLALYHLVWMILVFVL</sequence>
<dbReference type="Pfam" id="PF18902">
    <property type="entry name" value="DUF5658"/>
    <property type="match status" value="1"/>
</dbReference>
<evidence type="ECO:0000256" key="1">
    <source>
        <dbReference type="SAM" id="Phobius"/>
    </source>
</evidence>
<protein>
    <recommendedName>
        <fullName evidence="2">DUF5658 domain-containing protein</fullName>
    </recommendedName>
</protein>
<evidence type="ECO:0000259" key="2">
    <source>
        <dbReference type="Pfam" id="PF18902"/>
    </source>
</evidence>
<dbReference type="Proteomes" id="UP000673394">
    <property type="component" value="Unassembled WGS sequence"/>
</dbReference>
<keyword evidence="1" id="KW-0472">Membrane</keyword>
<keyword evidence="1" id="KW-0812">Transmembrane</keyword>
<gene>
    <name evidence="3" type="ORF">I8J30_25355</name>
</gene>
<keyword evidence="4" id="KW-1185">Reference proteome</keyword>
<keyword evidence="1" id="KW-1133">Transmembrane helix</keyword>
<dbReference type="EMBL" id="JAGKSP010000014">
    <property type="protein sequence ID" value="MBP3966036.1"/>
    <property type="molecule type" value="Genomic_DNA"/>
</dbReference>
<organism evidence="3 4">
    <name type="scientific">Paenibacillus lignilyticus</name>
    <dbReference type="NCBI Taxonomy" id="1172615"/>
    <lineage>
        <taxon>Bacteria</taxon>
        <taxon>Bacillati</taxon>
        <taxon>Bacillota</taxon>
        <taxon>Bacilli</taxon>
        <taxon>Bacillales</taxon>
        <taxon>Paenibacillaceae</taxon>
        <taxon>Paenibacillus</taxon>
    </lineage>
</organism>
<comment type="caution">
    <text evidence="3">The sequence shown here is derived from an EMBL/GenBank/DDBJ whole genome shotgun (WGS) entry which is preliminary data.</text>
</comment>
<evidence type="ECO:0000313" key="4">
    <source>
        <dbReference type="Proteomes" id="UP000673394"/>
    </source>
</evidence>
<feature type="transmembrane region" description="Helical" evidence="1">
    <location>
        <begin position="87"/>
        <end position="111"/>
    </location>
</feature>
<dbReference type="InterPro" id="IPR043717">
    <property type="entry name" value="DUF5658"/>
</dbReference>